<dbReference type="PROSITE" id="PS50222">
    <property type="entry name" value="EF_HAND_2"/>
    <property type="match status" value="2"/>
</dbReference>
<dbReference type="InterPro" id="IPR011992">
    <property type="entry name" value="EF-hand-dom_pair"/>
</dbReference>
<dbReference type="CDD" id="cd00051">
    <property type="entry name" value="EFh"/>
    <property type="match status" value="1"/>
</dbReference>
<dbReference type="InterPro" id="IPR018247">
    <property type="entry name" value="EF_Hand_1_Ca_BS"/>
</dbReference>
<keyword evidence="5" id="KW-1185">Reference proteome</keyword>
<dbReference type="InterPro" id="IPR033304">
    <property type="entry name" value="DLEC1"/>
</dbReference>
<feature type="domain" description="EF-hand" evidence="3">
    <location>
        <begin position="881"/>
        <end position="916"/>
    </location>
</feature>
<dbReference type="SMART" id="SM00054">
    <property type="entry name" value="EFh"/>
    <property type="match status" value="2"/>
</dbReference>
<dbReference type="PROSITE" id="PS00018">
    <property type="entry name" value="EF_HAND_1"/>
    <property type="match status" value="2"/>
</dbReference>
<feature type="region of interest" description="Disordered" evidence="2">
    <location>
        <begin position="1"/>
        <end position="175"/>
    </location>
</feature>
<dbReference type="GO" id="GO:0005509">
    <property type="term" value="F:calcium ion binding"/>
    <property type="evidence" value="ECO:0007669"/>
    <property type="project" value="InterPro"/>
</dbReference>
<comment type="caution">
    <text evidence="4">The sequence shown here is derived from an EMBL/GenBank/DDBJ whole genome shotgun (WGS) entry which is preliminary data.</text>
</comment>
<evidence type="ECO:0000256" key="1">
    <source>
        <dbReference type="ARBA" id="ARBA00022837"/>
    </source>
</evidence>
<dbReference type="PANTHER" id="PTHR46348">
    <property type="entry name" value="DELETED IN LUNG AND ESOPHAGEAL CANCER PROTEIN 1"/>
    <property type="match status" value="1"/>
</dbReference>
<dbReference type="Proteomes" id="UP001165122">
    <property type="component" value="Unassembled WGS sequence"/>
</dbReference>
<dbReference type="InterPro" id="IPR059041">
    <property type="entry name" value="Ig_DLEC1_1"/>
</dbReference>
<reference evidence="5" key="1">
    <citation type="journal article" date="2023" name="Commun. Biol.">
        <title>Genome analysis of Parmales, the sister group of diatoms, reveals the evolutionary specialization of diatoms from phago-mixotrophs to photoautotrophs.</title>
        <authorList>
            <person name="Ban H."/>
            <person name="Sato S."/>
            <person name="Yoshikawa S."/>
            <person name="Yamada K."/>
            <person name="Nakamura Y."/>
            <person name="Ichinomiya M."/>
            <person name="Sato N."/>
            <person name="Blanc-Mathieu R."/>
            <person name="Endo H."/>
            <person name="Kuwata A."/>
            <person name="Ogata H."/>
        </authorList>
    </citation>
    <scope>NUCLEOTIDE SEQUENCE [LARGE SCALE GENOMIC DNA]</scope>
    <source>
        <strain evidence="5">NIES 3700</strain>
    </source>
</reference>
<feature type="compositionally biased region" description="Polar residues" evidence="2">
    <location>
        <begin position="10"/>
        <end position="24"/>
    </location>
</feature>
<dbReference type="Pfam" id="PF23316">
    <property type="entry name" value="Ig_DLEC1_6th"/>
    <property type="match status" value="1"/>
</dbReference>
<organism evidence="4 5">
    <name type="scientific">Triparma laevis f. longispina</name>
    <dbReference type="NCBI Taxonomy" id="1714387"/>
    <lineage>
        <taxon>Eukaryota</taxon>
        <taxon>Sar</taxon>
        <taxon>Stramenopiles</taxon>
        <taxon>Ochrophyta</taxon>
        <taxon>Bolidophyceae</taxon>
        <taxon>Parmales</taxon>
        <taxon>Triparmaceae</taxon>
        <taxon>Triparma</taxon>
    </lineage>
</organism>
<protein>
    <recommendedName>
        <fullName evidence="3">EF-hand domain-containing protein</fullName>
    </recommendedName>
</protein>
<evidence type="ECO:0000313" key="4">
    <source>
        <dbReference type="EMBL" id="GMI01503.1"/>
    </source>
</evidence>
<dbReference type="GO" id="GO:0015631">
    <property type="term" value="F:tubulin binding"/>
    <property type="evidence" value="ECO:0007669"/>
    <property type="project" value="TreeGrafter"/>
</dbReference>
<feature type="compositionally biased region" description="Acidic residues" evidence="2">
    <location>
        <begin position="101"/>
        <end position="117"/>
    </location>
</feature>
<dbReference type="Pfam" id="PF13499">
    <property type="entry name" value="EF-hand_7"/>
    <property type="match status" value="1"/>
</dbReference>
<dbReference type="EMBL" id="BRXW01000034">
    <property type="protein sequence ID" value="GMI01503.1"/>
    <property type="molecule type" value="Genomic_DNA"/>
</dbReference>
<feature type="compositionally biased region" description="Basic and acidic residues" evidence="2">
    <location>
        <begin position="1776"/>
        <end position="1786"/>
    </location>
</feature>
<evidence type="ECO:0000259" key="3">
    <source>
        <dbReference type="PROSITE" id="PS50222"/>
    </source>
</evidence>
<evidence type="ECO:0000256" key="2">
    <source>
        <dbReference type="SAM" id="MobiDB-lite"/>
    </source>
</evidence>
<name>A0A9W7C3D6_9STRA</name>
<feature type="domain" description="EF-hand" evidence="3">
    <location>
        <begin position="917"/>
        <end position="952"/>
    </location>
</feature>
<dbReference type="GO" id="GO:0008285">
    <property type="term" value="P:negative regulation of cell population proliferation"/>
    <property type="evidence" value="ECO:0007669"/>
    <property type="project" value="InterPro"/>
</dbReference>
<accession>A0A9W7C3D6</accession>
<dbReference type="SUPFAM" id="SSF47473">
    <property type="entry name" value="EF-hand"/>
    <property type="match status" value="1"/>
</dbReference>
<dbReference type="Gene3D" id="2.60.40.10">
    <property type="entry name" value="Immunoglobulins"/>
    <property type="match status" value="7"/>
</dbReference>
<proteinExistence type="predicted"/>
<feature type="region of interest" description="Disordered" evidence="2">
    <location>
        <begin position="1752"/>
        <end position="1786"/>
    </location>
</feature>
<dbReference type="PANTHER" id="PTHR46348:SF1">
    <property type="entry name" value="DELETED IN LUNG AND ESOPHAGEAL CANCER PROTEIN 1"/>
    <property type="match status" value="1"/>
</dbReference>
<dbReference type="InterPro" id="IPR002048">
    <property type="entry name" value="EF_hand_dom"/>
</dbReference>
<evidence type="ECO:0000313" key="5">
    <source>
        <dbReference type="Proteomes" id="UP001165122"/>
    </source>
</evidence>
<dbReference type="Pfam" id="PF23277">
    <property type="entry name" value="Ig_Dlec1_1"/>
    <property type="match status" value="1"/>
</dbReference>
<keyword evidence="1" id="KW-0106">Calcium</keyword>
<dbReference type="GO" id="GO:0005737">
    <property type="term" value="C:cytoplasm"/>
    <property type="evidence" value="ECO:0007669"/>
    <property type="project" value="TreeGrafter"/>
</dbReference>
<dbReference type="GO" id="GO:0005929">
    <property type="term" value="C:cilium"/>
    <property type="evidence" value="ECO:0007669"/>
    <property type="project" value="TreeGrafter"/>
</dbReference>
<dbReference type="OrthoDB" id="188879at2759"/>
<dbReference type="Gene3D" id="1.10.238.10">
    <property type="entry name" value="EF-hand"/>
    <property type="match status" value="1"/>
</dbReference>
<gene>
    <name evidence="4" type="ORF">TrLO_g4941</name>
</gene>
<feature type="compositionally biased region" description="Low complexity" evidence="2">
    <location>
        <begin position="1752"/>
        <end position="1761"/>
    </location>
</feature>
<dbReference type="InterPro" id="IPR013783">
    <property type="entry name" value="Ig-like_fold"/>
</dbReference>
<sequence>MDQETELDVDQQTPRSEASYTSEAPISPTVPEGMEDDGDEGLEQKAAVGSVVHLLSTTFKEVFSRTSIESDTESEPEEMSPSPPVKLKKKREPRLDSNGEPIDDADEEWSSDEEEGGEEKKVEGGDEGDEEKKEEQNPNTTTTDPSNEDEPSFSPTGSQTASPPSPSPSPSPEEERPWHLIRFSEIKSRLKLQHAQAENLVTYLGHQHKNAVIDDVKSEHSLKRVGLIQSAHVPIPYSTLDLQEMESSEDPFGQFSQNLVGARHLVQANHERLLRVSGTLPMSALKSRTERKVRLEDVTKKPGYLKQTATNTKRSSLIMTNSHAPHGNKFDFENTTTTVKFNLEPQPPTPPKPIRTALDPDLAPHVEYNTHSAKPAELVFVAPVDGKSIKKVDPNRLVGMGTEVVEKKKAEVRNEGEQWDLDMQVLRNMDQKLQYLKNPRYDKRAINNTRVLTRPLATEADLQEAAFTGAPKFSFPDGDHNFMIAQPNVVEFTEYVVDGVYEKALYIRNATAISRGITILPSTSQFFSFTKIEYPGESRGHGTLAPGMAVKIMVRFQPDSLANYEDLVTCVSEGGKFQVKLWAHRPPPKLSIPLDFPVGACLVGDAKRVQFECKNEGGKGRFRLMLEEEWPVPPKAHSQIPALEMAPFKMYPTHFDLDHGDSVTLHVDYSPLVLGHHKRKFIIVCDNCHVTTYSLSLNGSSESVFLRVSDVNSVPLEDVTINPLSLQPKFVDFDNISCGDICERTVSIRNDTPIDLNFRWDFRDIIVSKTAKKSTEGWGGRPRSRQLCQMGSRRAVGSRGKGVLKGTEEYNDDPRGFEIEPRYGVFSANSDTSFTVRFSADQMPTAAEVEGVLVVEGVPPSAIPSADQAGLLRNLAEHGYGKYLRMQAWFKAMDSDGGGTIDKEELKDKLQEIGMDAHSRAVREVLEAVDADGDGEITITEFMDGIPNNLQAAIEKNLDTMDIAEVQDAIRREVDCLGFVLRGSSSYVKFGVDPVALSFPGKLTAGVIYTKQVIVNNGAGIPSEFEFGTPYYDENDGVISSGRPHEVPDMNDYLVEISPKSGLIPPFGSISSTVTFSAKPEGLVGLSLPVNVKGSNPNLSSSIIRLSADVIGPRLRIDQSEVDFGLVAVGGNKEFTVTFRNEGCVPLAWACLYLSKSDAMDEKLGALSAKLGTAPGKSVYGRKTTRGMSLMSSASSFSMGGSSMGSGNSPNSFKIDSPHCKLDFSPHDGILGPKETGKVVINCAAGMLPQRLRATLAFLVSDDSKEHDYETQYVGVRGEVQCPKVYLDTTQINLGITYTDVPVVRYVTMTNLSNLDTKFKWERPAGVSPSFHVEFEPDSGSLSSKQVLKCKVTYTAKLPGAIDDLYRCRIFGMNMNIGFSLKTISKGVVVGYERIEEGDEIPEPLCPADAPQFIGDPEDVPQPGPPPKMHVKSDTALFQRKTMRFIIRNFSAVPAKFVINPRKFLPADIDGDDFGFSQTRGSSVGGSTKGGTRKKKPILGNAHEKARVFQTKNGQEHTRARLEYEEDLQILGGGLGYAIDVWPKEGILTPWGITLVTVNTFNNMPGTYKDEIHCQITGAPITRLDFRSLVVGCPLSLKTTSLGLDTVTSSLAKMKFGEVALNCKPLTRTISIKNSGPIDSLVRFSVREPADDTVDNRVVALTFDENEEAGSSNPFKIKLGLYEKPKFESPFDIHPQATKIPKHGEKDFTITLREVVEEEQIGDKKLWRKLMNVLMVADAQWLHPKPMPSLMESSSLDSLSSNKTGTASSSRRKTARHGDDAGGLERETNGAVKLGVEAIAVSPFLFLDKRRHGEKNAISEVDDKDVDVKQVVKISISAMEYKEYKATGELPDAMEQTFLLTNQLSISQDLALTCQGPFVLETANTMSLPHPNYKNPGGEEWNTDKGKLFRLPPLESVEVSVSFKPKVTPLSDGSRDDVDESRDMKLDAQGRLKIVYSTGQTQFVELKGELLRPTVAVQPSDYHYGTVHVEEEQDIIVYVCNPTLVTANYKITHIPEIPAKRKRMILDPDNELNKSHTDDPSVFIFSEYEGSQAGPTLPLPSSGYCLPDDKNRKKHAPVFEKTSMSLTWRGEESDLEFGEKLRKVNTINPRNPRAITVKFKPGLDKRYRSRFRFDVEEGLGFDVLLTGRGTYIENGKRFTPPHV</sequence>
<feature type="compositionally biased region" description="Basic and acidic residues" evidence="2">
    <location>
        <begin position="118"/>
        <end position="136"/>
    </location>
</feature>